<dbReference type="Pfam" id="PF02225">
    <property type="entry name" value="PA"/>
    <property type="match status" value="1"/>
</dbReference>
<dbReference type="EMBL" id="BOOA01000138">
    <property type="protein sequence ID" value="GIH29587.1"/>
    <property type="molecule type" value="Genomic_DNA"/>
</dbReference>
<keyword evidence="4" id="KW-0479">Metal-binding</keyword>
<keyword evidence="3" id="KW-0645">Protease</keyword>
<keyword evidence="7" id="KW-0862">Zinc</keyword>
<dbReference type="PANTHER" id="PTHR12147:SF26">
    <property type="entry name" value="PEPTIDASE M28 DOMAIN-CONTAINING PROTEIN"/>
    <property type="match status" value="1"/>
</dbReference>
<evidence type="ECO:0000256" key="4">
    <source>
        <dbReference type="ARBA" id="ARBA00022723"/>
    </source>
</evidence>
<keyword evidence="6" id="KW-0378">Hydrolase</keyword>
<dbReference type="GO" id="GO:0046872">
    <property type="term" value="F:metal ion binding"/>
    <property type="evidence" value="ECO:0007669"/>
    <property type="project" value="UniProtKB-KW"/>
</dbReference>
<dbReference type="SUPFAM" id="SSF52025">
    <property type="entry name" value="PA domain"/>
    <property type="match status" value="1"/>
</dbReference>
<dbReference type="AlphaFoldDB" id="A0A919QII5"/>
<comment type="caution">
    <text evidence="10">The sequence shown here is derived from an EMBL/GenBank/DDBJ whole genome shotgun (WGS) entry which is preliminary data.</text>
</comment>
<dbReference type="Gene3D" id="3.40.630.10">
    <property type="entry name" value="Zn peptidases"/>
    <property type="match status" value="1"/>
</dbReference>
<dbReference type="PANTHER" id="PTHR12147">
    <property type="entry name" value="METALLOPEPTIDASE M28 FAMILY MEMBER"/>
    <property type="match status" value="1"/>
</dbReference>
<dbReference type="GO" id="GO:0004177">
    <property type="term" value="F:aminopeptidase activity"/>
    <property type="evidence" value="ECO:0007669"/>
    <property type="project" value="UniProtKB-KW"/>
</dbReference>
<protein>
    <submittedName>
        <fullName evidence="10">Amidohydrolase</fullName>
    </submittedName>
</protein>
<comment type="similarity">
    <text evidence="1">Belongs to the peptidase M28 family. M28A subfamily.</text>
</comment>
<dbReference type="Pfam" id="PF04389">
    <property type="entry name" value="Peptidase_M28"/>
    <property type="match status" value="1"/>
</dbReference>
<evidence type="ECO:0000313" key="10">
    <source>
        <dbReference type="EMBL" id="GIH29587.1"/>
    </source>
</evidence>
<keyword evidence="11" id="KW-1185">Reference proteome</keyword>
<dbReference type="SUPFAM" id="SSF53187">
    <property type="entry name" value="Zn-dependent exopeptidases"/>
    <property type="match status" value="1"/>
</dbReference>
<evidence type="ECO:0000256" key="5">
    <source>
        <dbReference type="ARBA" id="ARBA00022729"/>
    </source>
</evidence>
<dbReference type="Gene3D" id="3.50.30.30">
    <property type="match status" value="1"/>
</dbReference>
<evidence type="ECO:0000259" key="9">
    <source>
        <dbReference type="Pfam" id="PF04389"/>
    </source>
</evidence>
<feature type="domain" description="PA" evidence="8">
    <location>
        <begin position="147"/>
        <end position="220"/>
    </location>
</feature>
<reference evidence="10" key="1">
    <citation type="submission" date="2021-01" db="EMBL/GenBank/DDBJ databases">
        <title>Whole genome shotgun sequence of Acrocarpospora phusangensis NBRC 108782.</title>
        <authorList>
            <person name="Komaki H."/>
            <person name="Tamura T."/>
        </authorList>
    </citation>
    <scope>NUCLEOTIDE SEQUENCE</scope>
    <source>
        <strain evidence="10">NBRC 108782</strain>
    </source>
</reference>
<feature type="domain" description="Peptidase M28" evidence="9">
    <location>
        <begin position="240"/>
        <end position="457"/>
    </location>
</feature>
<dbReference type="InterPro" id="IPR041756">
    <property type="entry name" value="M28_SGAP-like"/>
</dbReference>
<dbReference type="CDD" id="cd03876">
    <property type="entry name" value="M28_SGAP_like"/>
    <property type="match status" value="1"/>
</dbReference>
<keyword evidence="2" id="KW-0031">Aminopeptidase</keyword>
<proteinExistence type="inferred from homology"/>
<accession>A0A919QII5</accession>
<dbReference type="InterPro" id="IPR046450">
    <property type="entry name" value="PA_dom_sf"/>
</dbReference>
<keyword evidence="5" id="KW-0732">Signal</keyword>
<dbReference type="InterPro" id="IPR003137">
    <property type="entry name" value="PA_domain"/>
</dbReference>
<evidence type="ECO:0000313" key="11">
    <source>
        <dbReference type="Proteomes" id="UP000640052"/>
    </source>
</evidence>
<dbReference type="Proteomes" id="UP000640052">
    <property type="component" value="Unassembled WGS sequence"/>
</dbReference>
<dbReference type="InterPro" id="IPR007484">
    <property type="entry name" value="Peptidase_M28"/>
</dbReference>
<dbReference type="InterPro" id="IPR045175">
    <property type="entry name" value="M28_fam"/>
</dbReference>
<dbReference type="GO" id="GO:0008235">
    <property type="term" value="F:metalloexopeptidase activity"/>
    <property type="evidence" value="ECO:0007669"/>
    <property type="project" value="InterPro"/>
</dbReference>
<organism evidence="10 11">
    <name type="scientific">Acrocarpospora phusangensis</name>
    <dbReference type="NCBI Taxonomy" id="1070424"/>
    <lineage>
        <taxon>Bacteria</taxon>
        <taxon>Bacillati</taxon>
        <taxon>Actinomycetota</taxon>
        <taxon>Actinomycetes</taxon>
        <taxon>Streptosporangiales</taxon>
        <taxon>Streptosporangiaceae</taxon>
        <taxon>Acrocarpospora</taxon>
    </lineage>
</organism>
<evidence type="ECO:0000256" key="3">
    <source>
        <dbReference type="ARBA" id="ARBA00022670"/>
    </source>
</evidence>
<name>A0A919QII5_9ACTN</name>
<sequence length="465" mass="49328">MRLLLTTALSLSIGTANPVISPARADTAPGSGPAAELAQAVTGNNLVRHLRKFQEIADRNDGNRAAGTIGYDESVEYVQSELMAAGYQVISDPFEFVYYQELAPAQLKSTVKYPGTGPAPHQDAQISATTFRHSGSGRVAGQIRDAGTGCVSAAFAGFTAGEIAKVVRGGCTFHEKVVNAVASGAVGVVVVNDREGDLKGRLRGPDVRVPVVGIRQQDGDLQGHVELTTSTISERRSSRNLLVQTPYGRTDQVIMVGAHLDSVQEGAGINDNGSGSAAVLELALRMIKFQPDRAVRFVWWGAEELGLLGSKHYVASLSPQERADIALYLNFDMIASPNGTFAIFDGDDSDLVGRGPGPLGSDEIERSFQAFYDSRHLPHIGTDFTGRSDYGPFVEVGIPAGGVFSGAEAEKTKEQVDLFGGEAGKPLDACYHKACDTINNIDPVALEVNADAIAHVVAAYAFHDR</sequence>
<evidence type="ECO:0000259" key="8">
    <source>
        <dbReference type="Pfam" id="PF02225"/>
    </source>
</evidence>
<dbReference type="GO" id="GO:0006508">
    <property type="term" value="P:proteolysis"/>
    <property type="evidence" value="ECO:0007669"/>
    <property type="project" value="UniProtKB-KW"/>
</dbReference>
<evidence type="ECO:0000256" key="1">
    <source>
        <dbReference type="ARBA" id="ARBA00005957"/>
    </source>
</evidence>
<evidence type="ECO:0000256" key="2">
    <source>
        <dbReference type="ARBA" id="ARBA00022438"/>
    </source>
</evidence>
<evidence type="ECO:0000256" key="7">
    <source>
        <dbReference type="ARBA" id="ARBA00022833"/>
    </source>
</evidence>
<dbReference type="RefSeq" id="WP_204046196.1">
    <property type="nucleotide sequence ID" value="NZ_BOOA01000138.1"/>
</dbReference>
<gene>
    <name evidence="10" type="ORF">Aph01nite_78970</name>
</gene>
<evidence type="ECO:0000256" key="6">
    <source>
        <dbReference type="ARBA" id="ARBA00022801"/>
    </source>
</evidence>